<dbReference type="OrthoDB" id="9801207at2"/>
<dbReference type="GO" id="GO:0005737">
    <property type="term" value="C:cytoplasm"/>
    <property type="evidence" value="ECO:0007669"/>
    <property type="project" value="TreeGrafter"/>
</dbReference>
<dbReference type="GO" id="GO:0003934">
    <property type="term" value="F:GTP cyclohydrolase I activity"/>
    <property type="evidence" value="ECO:0007669"/>
    <property type="project" value="UniProtKB-UniRule"/>
</dbReference>
<dbReference type="GO" id="GO:0006730">
    <property type="term" value="P:one-carbon metabolic process"/>
    <property type="evidence" value="ECO:0007669"/>
    <property type="project" value="UniProtKB-UniRule"/>
</dbReference>
<evidence type="ECO:0000256" key="5">
    <source>
        <dbReference type="HAMAP-Rule" id="MF_00223"/>
    </source>
</evidence>
<dbReference type="GO" id="GO:0046654">
    <property type="term" value="P:tetrahydrofolate biosynthetic process"/>
    <property type="evidence" value="ECO:0007669"/>
    <property type="project" value="UniProtKB-UniRule"/>
</dbReference>
<dbReference type="UniPathway" id="UPA00848">
    <property type="reaction ID" value="UER00151"/>
</dbReference>
<evidence type="ECO:0000259" key="6">
    <source>
        <dbReference type="Pfam" id="PF01227"/>
    </source>
</evidence>
<dbReference type="EC" id="3.5.4.16" evidence="5"/>
<dbReference type="EMBL" id="CACRUX010000057">
    <property type="protein sequence ID" value="VYU28490.1"/>
    <property type="molecule type" value="Genomic_DNA"/>
</dbReference>
<dbReference type="SUPFAM" id="SSF55620">
    <property type="entry name" value="Tetrahydrobiopterin biosynthesis enzymes-like"/>
    <property type="match status" value="1"/>
</dbReference>
<keyword evidence="4 5" id="KW-0378">Hydrolase</keyword>
<dbReference type="RefSeq" id="WP_127058425.1">
    <property type="nucleotide sequence ID" value="NZ_CACRUX010000057.1"/>
</dbReference>
<dbReference type="InterPro" id="IPR043134">
    <property type="entry name" value="GTP-CH-I_N"/>
</dbReference>
<evidence type="ECO:0000256" key="1">
    <source>
        <dbReference type="ARBA" id="ARBA00001052"/>
    </source>
</evidence>
<dbReference type="InterPro" id="IPR043133">
    <property type="entry name" value="GTP-CH-I_C/QueF"/>
</dbReference>
<comment type="catalytic activity">
    <reaction evidence="1 5">
        <text>GTP + H2O = 7,8-dihydroneopterin 3'-triphosphate + formate + H(+)</text>
        <dbReference type="Rhea" id="RHEA:17473"/>
        <dbReference type="ChEBI" id="CHEBI:15377"/>
        <dbReference type="ChEBI" id="CHEBI:15378"/>
        <dbReference type="ChEBI" id="CHEBI:15740"/>
        <dbReference type="ChEBI" id="CHEBI:37565"/>
        <dbReference type="ChEBI" id="CHEBI:58462"/>
        <dbReference type="EC" id="3.5.4.16"/>
    </reaction>
</comment>
<keyword evidence="5" id="KW-0479">Metal-binding</keyword>
<dbReference type="InterPro" id="IPR018234">
    <property type="entry name" value="GTP_CycHdrlase_I_CS"/>
</dbReference>
<evidence type="ECO:0000313" key="7">
    <source>
        <dbReference type="EMBL" id="VYU28490.1"/>
    </source>
</evidence>
<dbReference type="FunFam" id="3.30.1130.10:FF:000001">
    <property type="entry name" value="GTP cyclohydrolase 1"/>
    <property type="match status" value="1"/>
</dbReference>
<feature type="domain" description="GTP cyclohydrolase I" evidence="6">
    <location>
        <begin position="7"/>
        <end position="181"/>
    </location>
</feature>
<reference evidence="7" key="1">
    <citation type="submission" date="2019-11" db="EMBL/GenBank/DDBJ databases">
        <authorList>
            <person name="Feng L."/>
        </authorList>
    </citation>
    <scope>NUCLEOTIDE SEQUENCE</scope>
    <source>
        <strain evidence="7">VrattiLFYP33</strain>
    </source>
</reference>
<dbReference type="GO" id="GO:0008270">
    <property type="term" value="F:zinc ion binding"/>
    <property type="evidence" value="ECO:0007669"/>
    <property type="project" value="UniProtKB-UniRule"/>
</dbReference>
<evidence type="ECO:0000256" key="2">
    <source>
        <dbReference type="ARBA" id="ARBA00005080"/>
    </source>
</evidence>
<dbReference type="Pfam" id="PF01227">
    <property type="entry name" value="GTP_cyclohydroI"/>
    <property type="match status" value="1"/>
</dbReference>
<dbReference type="GeneID" id="91963649"/>
<evidence type="ECO:0000256" key="3">
    <source>
        <dbReference type="ARBA" id="ARBA00022563"/>
    </source>
</evidence>
<protein>
    <recommendedName>
        <fullName evidence="5">GTP cyclohydrolase 1</fullName>
        <ecNumber evidence="5">3.5.4.16</ecNumber>
    </recommendedName>
    <alternativeName>
        <fullName evidence="5">GTP cyclohydrolase I</fullName>
        <shortName evidence="5">GTP-CH-I</shortName>
    </alternativeName>
</protein>
<comment type="similarity">
    <text evidence="5">Belongs to the GTP cyclohydrolase I family.</text>
</comment>
<feature type="binding site" evidence="5">
    <location>
        <position position="146"/>
    </location>
    <ligand>
        <name>Zn(2+)</name>
        <dbReference type="ChEBI" id="CHEBI:29105"/>
    </ligand>
</feature>
<dbReference type="NCBIfam" id="NF006825">
    <property type="entry name" value="PRK09347.1-2"/>
    <property type="match status" value="1"/>
</dbReference>
<dbReference type="NCBIfam" id="NF006826">
    <property type="entry name" value="PRK09347.1-3"/>
    <property type="match status" value="1"/>
</dbReference>
<name>A0A6N3DHR7_9FIRM</name>
<comment type="pathway">
    <text evidence="2 5">Cofactor biosynthesis; 7,8-dihydroneopterin triphosphate biosynthesis; 7,8-dihydroneopterin triphosphate from GTP: step 1/1.</text>
</comment>
<keyword evidence="5" id="KW-0862">Zinc</keyword>
<keyword evidence="5" id="KW-0342">GTP-binding</keyword>
<feature type="binding site" evidence="5">
    <location>
        <position position="77"/>
    </location>
    <ligand>
        <name>Zn(2+)</name>
        <dbReference type="ChEBI" id="CHEBI:29105"/>
    </ligand>
</feature>
<keyword evidence="5" id="KW-0547">Nucleotide-binding</keyword>
<feature type="binding site" evidence="5">
    <location>
        <position position="74"/>
    </location>
    <ligand>
        <name>Zn(2+)</name>
        <dbReference type="ChEBI" id="CHEBI:29105"/>
    </ligand>
</feature>
<dbReference type="PANTHER" id="PTHR11109">
    <property type="entry name" value="GTP CYCLOHYDROLASE I"/>
    <property type="match status" value="1"/>
</dbReference>
<comment type="subunit">
    <text evidence="5">Homopolymer.</text>
</comment>
<keyword evidence="3 5" id="KW-0554">One-carbon metabolism</keyword>
<dbReference type="HAMAP" id="MF_00223">
    <property type="entry name" value="FolE"/>
    <property type="match status" value="1"/>
</dbReference>
<dbReference type="GO" id="GO:0005525">
    <property type="term" value="F:GTP binding"/>
    <property type="evidence" value="ECO:0007669"/>
    <property type="project" value="UniProtKB-KW"/>
</dbReference>
<proteinExistence type="inferred from homology"/>
<dbReference type="GO" id="GO:0006729">
    <property type="term" value="P:tetrahydrobiopterin biosynthetic process"/>
    <property type="evidence" value="ECO:0007669"/>
    <property type="project" value="TreeGrafter"/>
</dbReference>
<dbReference type="InterPro" id="IPR020602">
    <property type="entry name" value="GTP_CycHdrlase_I_dom"/>
</dbReference>
<accession>A0A6N3DHR7</accession>
<evidence type="ECO:0000256" key="4">
    <source>
        <dbReference type="ARBA" id="ARBA00022801"/>
    </source>
</evidence>
<gene>
    <name evidence="5 7" type="primary">folE</name>
    <name evidence="7" type="ORF">VRLFYP33_01645</name>
</gene>
<sequence length="193" mass="21220">MKEQASEGVAQFLTALGIDLKAADMEKTPQRVAGLYEELFAGMNKSSAEIWGDIFPTEYKGLVAVTNIPFYSVCEHHLMPFFGTADIIYQPKDGRVAGLSKLSDLVNLFAHRPQLQERMTREIATALETDLEAEGVMVRIKATHLCMLIKGELQQGTAVVTMECRGVLSRTGQLREEALTILGGSTDVQTTQL</sequence>
<dbReference type="InterPro" id="IPR001474">
    <property type="entry name" value="GTP_CycHdrlase_I"/>
</dbReference>
<dbReference type="Gene3D" id="3.30.1130.10">
    <property type="match status" value="1"/>
</dbReference>
<organism evidence="7">
    <name type="scientific">Veillonella ratti</name>
    <dbReference type="NCBI Taxonomy" id="103892"/>
    <lineage>
        <taxon>Bacteria</taxon>
        <taxon>Bacillati</taxon>
        <taxon>Bacillota</taxon>
        <taxon>Negativicutes</taxon>
        <taxon>Veillonellales</taxon>
        <taxon>Veillonellaceae</taxon>
        <taxon>Veillonella</taxon>
    </lineage>
</organism>
<dbReference type="PANTHER" id="PTHR11109:SF7">
    <property type="entry name" value="GTP CYCLOHYDROLASE 1"/>
    <property type="match status" value="1"/>
</dbReference>
<dbReference type="PROSITE" id="PS00860">
    <property type="entry name" value="GTP_CYCLOHYDROL_1_2"/>
    <property type="match status" value="1"/>
</dbReference>
<dbReference type="Gene3D" id="1.10.286.10">
    <property type="match status" value="1"/>
</dbReference>
<dbReference type="AlphaFoldDB" id="A0A6N3DHR7"/>